<feature type="region of interest" description="Disordered" evidence="1">
    <location>
        <begin position="121"/>
        <end position="140"/>
    </location>
</feature>
<dbReference type="EMBL" id="JAGGLG010000001">
    <property type="protein sequence ID" value="MBP2016773.1"/>
    <property type="molecule type" value="Genomic_DNA"/>
</dbReference>
<evidence type="ECO:0000256" key="1">
    <source>
        <dbReference type="SAM" id="MobiDB-lite"/>
    </source>
</evidence>
<dbReference type="Proteomes" id="UP001519289">
    <property type="component" value="Unassembled WGS sequence"/>
</dbReference>
<name>A0ABS4JMK5_9FIRM</name>
<accession>A0ABS4JMK5</accession>
<evidence type="ECO:0000313" key="2">
    <source>
        <dbReference type="EMBL" id="MBP2016773.1"/>
    </source>
</evidence>
<protein>
    <submittedName>
        <fullName evidence="2">Uncharacterized protein</fullName>
    </submittedName>
</protein>
<proteinExistence type="predicted"/>
<organism evidence="2 3">
    <name type="scientific">Symbiobacterium terraclitae</name>
    <dbReference type="NCBI Taxonomy" id="557451"/>
    <lineage>
        <taxon>Bacteria</taxon>
        <taxon>Bacillati</taxon>
        <taxon>Bacillota</taxon>
        <taxon>Clostridia</taxon>
        <taxon>Eubacteriales</taxon>
        <taxon>Symbiobacteriaceae</taxon>
        <taxon>Symbiobacterium</taxon>
    </lineage>
</organism>
<evidence type="ECO:0000313" key="3">
    <source>
        <dbReference type="Proteomes" id="UP001519289"/>
    </source>
</evidence>
<gene>
    <name evidence="2" type="ORF">J2Z79_000146</name>
</gene>
<dbReference type="RefSeq" id="WP_209464924.1">
    <property type="nucleotide sequence ID" value="NZ_JAGGLG010000001.1"/>
</dbReference>
<sequence>MQITLRAKSAYTGDFLFAIAVSGDGRWRYESRVIEGAHGRLSDADRAQLKALYDKVDWGKEVLNGPLSRDAHVHFELEVTHDGGDQRLYQFDDDMHNRSWQFRDLVHFLRHNVATAGAPVGEPAEFAAPSGPEEHPPLPM</sequence>
<reference evidence="2 3" key="1">
    <citation type="submission" date="2021-03" db="EMBL/GenBank/DDBJ databases">
        <title>Genomic Encyclopedia of Type Strains, Phase IV (KMG-IV): sequencing the most valuable type-strain genomes for metagenomic binning, comparative biology and taxonomic classification.</title>
        <authorList>
            <person name="Goeker M."/>
        </authorList>
    </citation>
    <scope>NUCLEOTIDE SEQUENCE [LARGE SCALE GENOMIC DNA]</scope>
    <source>
        <strain evidence="2 3">DSM 27138</strain>
    </source>
</reference>
<comment type="caution">
    <text evidence="2">The sequence shown here is derived from an EMBL/GenBank/DDBJ whole genome shotgun (WGS) entry which is preliminary data.</text>
</comment>
<keyword evidence="3" id="KW-1185">Reference proteome</keyword>